<dbReference type="InterPro" id="IPR009003">
    <property type="entry name" value="Peptidase_S1_PA"/>
</dbReference>
<dbReference type="Proteomes" id="UP000237082">
    <property type="component" value="Unassembled WGS sequence"/>
</dbReference>
<protein>
    <submittedName>
        <fullName evidence="1">Serine protease</fullName>
    </submittedName>
</protein>
<comment type="caution">
    <text evidence="1">The sequence shown here is derived from an EMBL/GenBank/DDBJ whole genome shotgun (WGS) entry which is preliminary data.</text>
</comment>
<dbReference type="RefSeq" id="WP_103900788.1">
    <property type="nucleotide sequence ID" value="NZ_PQWB01000005.1"/>
</dbReference>
<dbReference type="SUPFAM" id="SSF50494">
    <property type="entry name" value="Trypsin-like serine proteases"/>
    <property type="match status" value="1"/>
</dbReference>
<accession>A0A2S5DLK6</accession>
<dbReference type="InterPro" id="IPR043504">
    <property type="entry name" value="Peptidase_S1_PA_chymotrypsin"/>
</dbReference>
<dbReference type="AlphaFoldDB" id="A0A2S5DLK6"/>
<keyword evidence="2" id="KW-1185">Reference proteome</keyword>
<evidence type="ECO:0000313" key="2">
    <source>
        <dbReference type="Proteomes" id="UP000237082"/>
    </source>
</evidence>
<dbReference type="OrthoDB" id="7191282at2"/>
<dbReference type="Pfam" id="PF02810">
    <property type="entry name" value="SEC-C"/>
    <property type="match status" value="1"/>
</dbReference>
<reference evidence="2" key="1">
    <citation type="submission" date="2018-02" db="EMBL/GenBank/DDBJ databases">
        <authorList>
            <person name="O'Hara-Hanley K."/>
            <person name="Soby S."/>
        </authorList>
    </citation>
    <scope>NUCLEOTIDE SEQUENCE [LARGE SCALE GENOMIC DNA]</scope>
    <source>
        <strain evidence="2">MWU14-2602</strain>
    </source>
</reference>
<sequence>MSEFIHPIAQLVHSTVRIECTDLENRTSSGSGYIFVFCEADGKGIPCVVTNKHVVEGATRGTFHLTLKKKDGTPDLGNYEAVVLNDLGKYCVPHPIDAIDLAAFPIGSILNSASKAGRAYHFVPLGKNVLASNDLLESLPPMEEIVMIGYPNGLWDQLHNLPIIRKGITATHPKLKLNGKPEFLIDAACFPGSSGSPVFLANIGSYVSLDGTLHTGTRVALLGTLYAGPQHTTTGEIVVVDVPTDTKPIAVGHIPNNLGYVIQASELLVLEEAVRKALEPTPAVPRNAQCPCGSGKRYKQCCGALNEALR</sequence>
<gene>
    <name evidence="1" type="ORF">C2I19_00570</name>
</gene>
<dbReference type="GO" id="GO:0008233">
    <property type="term" value="F:peptidase activity"/>
    <property type="evidence" value="ECO:0007669"/>
    <property type="project" value="UniProtKB-KW"/>
</dbReference>
<name>A0A2S5DLK6_9NEIS</name>
<dbReference type="InterPro" id="IPR004027">
    <property type="entry name" value="SEC_C_motif"/>
</dbReference>
<keyword evidence="1" id="KW-0645">Protease</keyword>
<organism evidence="1 2">
    <name type="scientific">Chromobacterium alticapitis</name>
    <dbReference type="NCBI Taxonomy" id="2073169"/>
    <lineage>
        <taxon>Bacteria</taxon>
        <taxon>Pseudomonadati</taxon>
        <taxon>Pseudomonadota</taxon>
        <taxon>Betaproteobacteria</taxon>
        <taxon>Neisseriales</taxon>
        <taxon>Chromobacteriaceae</taxon>
        <taxon>Chromobacterium</taxon>
    </lineage>
</organism>
<dbReference type="GO" id="GO:0006508">
    <property type="term" value="P:proteolysis"/>
    <property type="evidence" value="ECO:0007669"/>
    <property type="project" value="UniProtKB-KW"/>
</dbReference>
<dbReference type="Gene3D" id="2.40.10.10">
    <property type="entry name" value="Trypsin-like serine proteases"/>
    <property type="match status" value="2"/>
</dbReference>
<evidence type="ECO:0000313" key="1">
    <source>
        <dbReference type="EMBL" id="POZ63898.1"/>
    </source>
</evidence>
<keyword evidence="1" id="KW-0378">Hydrolase</keyword>
<dbReference type="Pfam" id="PF13365">
    <property type="entry name" value="Trypsin_2"/>
    <property type="match status" value="1"/>
</dbReference>
<dbReference type="Gene3D" id="3.10.450.50">
    <property type="match status" value="1"/>
</dbReference>
<dbReference type="SUPFAM" id="SSF103642">
    <property type="entry name" value="Sec-C motif"/>
    <property type="match status" value="1"/>
</dbReference>
<dbReference type="EMBL" id="PQWB01000005">
    <property type="protein sequence ID" value="POZ63898.1"/>
    <property type="molecule type" value="Genomic_DNA"/>
</dbReference>
<proteinExistence type="predicted"/>